<evidence type="ECO:0000313" key="1">
    <source>
        <dbReference type="EMBL" id="KOR87791.1"/>
    </source>
</evidence>
<evidence type="ECO:0000313" key="2">
    <source>
        <dbReference type="Proteomes" id="UP000036932"/>
    </source>
</evidence>
<accession>A0A0M1NZZ7</accession>
<dbReference type="EMBL" id="LIUT01000001">
    <property type="protein sequence ID" value="KOR87791.1"/>
    <property type="molecule type" value="Genomic_DNA"/>
</dbReference>
<dbReference type="Proteomes" id="UP000036932">
    <property type="component" value="Unassembled WGS sequence"/>
</dbReference>
<evidence type="ECO:0008006" key="3">
    <source>
        <dbReference type="Google" id="ProtNLM"/>
    </source>
</evidence>
<protein>
    <recommendedName>
        <fullName evidence="3">DUF4432 family protein</fullName>
    </recommendedName>
</protein>
<gene>
    <name evidence="1" type="ORF">AM231_00615</name>
</gene>
<name>A0A0M1NZZ7_9BACL</name>
<reference evidence="2" key="1">
    <citation type="submission" date="2015-08" db="EMBL/GenBank/DDBJ databases">
        <title>Genome sequencing project for genomic taxonomy and phylogenomics of Bacillus-like bacteria.</title>
        <authorList>
            <person name="Liu B."/>
            <person name="Wang J."/>
            <person name="Zhu Y."/>
            <person name="Liu G."/>
            <person name="Chen Q."/>
            <person name="Chen Z."/>
            <person name="Lan J."/>
            <person name="Che J."/>
            <person name="Ge C."/>
            <person name="Shi H."/>
            <person name="Pan Z."/>
            <person name="Liu X."/>
        </authorList>
    </citation>
    <scope>NUCLEOTIDE SEQUENCE [LARGE SCALE GENOMIC DNA]</scope>
    <source>
        <strain evidence="2">FJAT-22460</strain>
    </source>
</reference>
<comment type="caution">
    <text evidence="1">The sequence shown here is derived from an EMBL/GenBank/DDBJ whole genome shotgun (WGS) entry which is preliminary data.</text>
</comment>
<proteinExistence type="predicted"/>
<dbReference type="AlphaFoldDB" id="A0A0M1NZZ7"/>
<dbReference type="OrthoDB" id="5621785at2"/>
<dbReference type="RefSeq" id="WP_054400846.1">
    <property type="nucleotide sequence ID" value="NZ_LIUT01000001.1"/>
</dbReference>
<sequence>MRYNLKNDRLSVEIVSIGEAYRGTRFDWTGFITQVSWKDEQEELHTFCVPESLIPNEGTGGEGLCNEFGIFDPIGYDEALPGGKFPKIGVGQLTRLDEADYNFARTYPVEPYRMEEDIAAQSARYKVHAQDCNGYAVEYIKSIQLKDSRLILEYHLHNTGVKPIQTHEYVHNFIRVDQHSIGPDYEMTLPVMMHTQDMDPEYTPSVLRTQDLKVSWNEIPSQPFYGRLPEISNVSGPTWELVHQPSGVGIREWDNFPVVSMALWGVGYVVSPEVFVKIAIQPGESQSWRREYEFFKK</sequence>
<keyword evidence="2" id="KW-1185">Reference proteome</keyword>
<dbReference type="PATRIC" id="fig|1705565.3.peg.1945"/>
<organism evidence="1 2">
    <name type="scientific">Paenibacillus solani</name>
    <dbReference type="NCBI Taxonomy" id="1705565"/>
    <lineage>
        <taxon>Bacteria</taxon>
        <taxon>Bacillati</taxon>
        <taxon>Bacillota</taxon>
        <taxon>Bacilli</taxon>
        <taxon>Bacillales</taxon>
        <taxon>Paenibacillaceae</taxon>
        <taxon>Paenibacillus</taxon>
    </lineage>
</organism>